<dbReference type="InterPro" id="IPR027417">
    <property type="entry name" value="P-loop_NTPase"/>
</dbReference>
<evidence type="ECO:0000259" key="10">
    <source>
        <dbReference type="PROSITE" id="PS50110"/>
    </source>
</evidence>
<dbReference type="InterPro" id="IPR003593">
    <property type="entry name" value="AAA+_ATPase"/>
</dbReference>
<gene>
    <name evidence="11" type="primary">zraR</name>
    <name evidence="11" type="ORF">MTBBW1_1300023</name>
</gene>
<keyword evidence="1 8" id="KW-0597">Phosphoprotein</keyword>
<evidence type="ECO:0000256" key="7">
    <source>
        <dbReference type="ARBA" id="ARBA00023163"/>
    </source>
</evidence>
<evidence type="ECO:0000256" key="4">
    <source>
        <dbReference type="ARBA" id="ARBA00023012"/>
    </source>
</evidence>
<keyword evidence="5" id="KW-0805">Transcription regulation</keyword>
<dbReference type="SMART" id="SM00382">
    <property type="entry name" value="AAA"/>
    <property type="match status" value="1"/>
</dbReference>
<proteinExistence type="predicted"/>
<evidence type="ECO:0000256" key="6">
    <source>
        <dbReference type="ARBA" id="ARBA00023125"/>
    </source>
</evidence>
<dbReference type="Pfam" id="PF25601">
    <property type="entry name" value="AAA_lid_14"/>
    <property type="match status" value="1"/>
</dbReference>
<dbReference type="InterPro" id="IPR025944">
    <property type="entry name" value="Sigma_54_int_dom_CS"/>
</dbReference>
<organism evidence="11 12">
    <name type="scientific">Desulfamplus magnetovallimortis</name>
    <dbReference type="NCBI Taxonomy" id="1246637"/>
    <lineage>
        <taxon>Bacteria</taxon>
        <taxon>Pseudomonadati</taxon>
        <taxon>Thermodesulfobacteriota</taxon>
        <taxon>Desulfobacteria</taxon>
        <taxon>Desulfobacterales</taxon>
        <taxon>Desulfobacteraceae</taxon>
        <taxon>Desulfamplus</taxon>
    </lineage>
</organism>
<dbReference type="SMART" id="SM00448">
    <property type="entry name" value="REC"/>
    <property type="match status" value="1"/>
</dbReference>
<keyword evidence="7" id="KW-0804">Transcription</keyword>
<dbReference type="FunFam" id="3.40.50.2300:FF:000018">
    <property type="entry name" value="DNA-binding transcriptional regulator NtrC"/>
    <property type="match status" value="1"/>
</dbReference>
<feature type="domain" description="Sigma-54 factor interaction" evidence="9">
    <location>
        <begin position="140"/>
        <end position="369"/>
    </location>
</feature>
<dbReference type="InterPro" id="IPR011006">
    <property type="entry name" value="CheY-like_superfamily"/>
</dbReference>
<evidence type="ECO:0000256" key="8">
    <source>
        <dbReference type="PROSITE-ProRule" id="PRU00169"/>
    </source>
</evidence>
<dbReference type="SUPFAM" id="SSF52540">
    <property type="entry name" value="P-loop containing nucleoside triphosphate hydrolases"/>
    <property type="match status" value="1"/>
</dbReference>
<reference evidence="11 12" key="1">
    <citation type="submission" date="2017-03" db="EMBL/GenBank/DDBJ databases">
        <authorList>
            <person name="Afonso C.L."/>
            <person name="Miller P.J."/>
            <person name="Scott M.A."/>
            <person name="Spackman E."/>
            <person name="Goraichik I."/>
            <person name="Dimitrov K.M."/>
            <person name="Suarez D.L."/>
            <person name="Swayne D.E."/>
        </authorList>
    </citation>
    <scope>NUCLEOTIDE SEQUENCE [LARGE SCALE GENOMIC DNA]</scope>
    <source>
        <strain evidence="11">PRJEB14757</strain>
    </source>
</reference>
<dbReference type="GO" id="GO:0005524">
    <property type="term" value="F:ATP binding"/>
    <property type="evidence" value="ECO:0007669"/>
    <property type="project" value="UniProtKB-KW"/>
</dbReference>
<dbReference type="Gene3D" id="3.40.50.300">
    <property type="entry name" value="P-loop containing nucleotide triphosphate hydrolases"/>
    <property type="match status" value="1"/>
</dbReference>
<dbReference type="OrthoDB" id="9763792at2"/>
<dbReference type="STRING" id="1246637.MTBBW1_1300023"/>
<dbReference type="PANTHER" id="PTHR32071:SF17">
    <property type="entry name" value="TRANSCRIPTIONAL REGULATOR (NTRC FAMILY)"/>
    <property type="match status" value="1"/>
</dbReference>
<dbReference type="PROSITE" id="PS50110">
    <property type="entry name" value="RESPONSE_REGULATORY"/>
    <property type="match status" value="1"/>
</dbReference>
<evidence type="ECO:0000256" key="5">
    <source>
        <dbReference type="ARBA" id="ARBA00023015"/>
    </source>
</evidence>
<keyword evidence="6" id="KW-0238">DNA-binding</keyword>
<dbReference type="InterPro" id="IPR001789">
    <property type="entry name" value="Sig_transdc_resp-reg_receiver"/>
</dbReference>
<evidence type="ECO:0000256" key="2">
    <source>
        <dbReference type="ARBA" id="ARBA00022741"/>
    </source>
</evidence>
<keyword evidence="3" id="KW-0067">ATP-binding</keyword>
<dbReference type="Gene3D" id="1.10.8.60">
    <property type="match status" value="1"/>
</dbReference>
<dbReference type="InterPro" id="IPR002078">
    <property type="entry name" value="Sigma_54_int"/>
</dbReference>
<dbReference type="Gene3D" id="1.10.10.60">
    <property type="entry name" value="Homeodomain-like"/>
    <property type="match status" value="1"/>
</dbReference>
<dbReference type="GO" id="GO:0000160">
    <property type="term" value="P:phosphorelay signal transduction system"/>
    <property type="evidence" value="ECO:0007669"/>
    <property type="project" value="UniProtKB-KW"/>
</dbReference>
<dbReference type="FunFam" id="3.40.50.300:FF:000006">
    <property type="entry name" value="DNA-binding transcriptional regulator NtrC"/>
    <property type="match status" value="1"/>
</dbReference>
<dbReference type="InterPro" id="IPR058031">
    <property type="entry name" value="AAA_lid_NorR"/>
</dbReference>
<dbReference type="CDD" id="cd17550">
    <property type="entry name" value="REC_NtrX-like"/>
    <property type="match status" value="1"/>
</dbReference>
<dbReference type="EMBL" id="FWEV01000036">
    <property type="protein sequence ID" value="SLM28283.1"/>
    <property type="molecule type" value="Genomic_DNA"/>
</dbReference>
<dbReference type="PROSITE" id="PS00688">
    <property type="entry name" value="SIGMA54_INTERACT_3"/>
    <property type="match status" value="1"/>
</dbReference>
<name>A0A1W1H747_9BACT</name>
<dbReference type="SUPFAM" id="SSF52172">
    <property type="entry name" value="CheY-like"/>
    <property type="match status" value="1"/>
</dbReference>
<keyword evidence="2" id="KW-0547">Nucleotide-binding</keyword>
<dbReference type="RefSeq" id="WP_080804628.1">
    <property type="nucleotide sequence ID" value="NZ_LT828548.1"/>
</dbReference>
<feature type="modified residue" description="4-aspartylphosphate" evidence="8">
    <location>
        <position position="53"/>
    </location>
</feature>
<dbReference type="Gene3D" id="3.40.50.2300">
    <property type="match status" value="1"/>
</dbReference>
<keyword evidence="12" id="KW-1185">Reference proteome</keyword>
<dbReference type="Pfam" id="PF00072">
    <property type="entry name" value="Response_reg"/>
    <property type="match status" value="1"/>
</dbReference>
<evidence type="ECO:0000259" key="9">
    <source>
        <dbReference type="PROSITE" id="PS50045"/>
    </source>
</evidence>
<dbReference type="GO" id="GO:0006355">
    <property type="term" value="P:regulation of DNA-templated transcription"/>
    <property type="evidence" value="ECO:0007669"/>
    <property type="project" value="InterPro"/>
</dbReference>
<dbReference type="Proteomes" id="UP000191931">
    <property type="component" value="Unassembled WGS sequence"/>
</dbReference>
<dbReference type="PROSITE" id="PS50045">
    <property type="entry name" value="SIGMA54_INTERACT_4"/>
    <property type="match status" value="1"/>
</dbReference>
<dbReference type="PROSITE" id="PS00676">
    <property type="entry name" value="SIGMA54_INTERACT_2"/>
    <property type="match status" value="1"/>
</dbReference>
<keyword evidence="4" id="KW-0902">Two-component regulatory system</keyword>
<dbReference type="AlphaFoldDB" id="A0A1W1H747"/>
<dbReference type="PANTHER" id="PTHR32071">
    <property type="entry name" value="TRANSCRIPTIONAL REGULATORY PROTEIN"/>
    <property type="match status" value="1"/>
</dbReference>
<dbReference type="InterPro" id="IPR025943">
    <property type="entry name" value="Sigma_54_int_dom_ATP-bd_2"/>
</dbReference>
<dbReference type="GO" id="GO:0003677">
    <property type="term" value="F:DNA binding"/>
    <property type="evidence" value="ECO:0007669"/>
    <property type="project" value="UniProtKB-KW"/>
</dbReference>
<dbReference type="Pfam" id="PF00158">
    <property type="entry name" value="Sigma54_activat"/>
    <property type="match status" value="1"/>
</dbReference>
<evidence type="ECO:0000313" key="11">
    <source>
        <dbReference type="EMBL" id="SLM28283.1"/>
    </source>
</evidence>
<evidence type="ECO:0000256" key="1">
    <source>
        <dbReference type="ARBA" id="ARBA00022553"/>
    </source>
</evidence>
<evidence type="ECO:0000313" key="12">
    <source>
        <dbReference type="Proteomes" id="UP000191931"/>
    </source>
</evidence>
<dbReference type="CDD" id="cd00009">
    <property type="entry name" value="AAA"/>
    <property type="match status" value="1"/>
</dbReference>
<evidence type="ECO:0000256" key="3">
    <source>
        <dbReference type="ARBA" id="ARBA00022840"/>
    </source>
</evidence>
<feature type="domain" description="Response regulatory" evidence="10">
    <location>
        <begin position="4"/>
        <end position="118"/>
    </location>
</feature>
<protein>
    <submittedName>
        <fullName evidence="11">Transcriptional regulatory protein ZraR</fullName>
    </submittedName>
</protein>
<accession>A0A1W1H747</accession>
<sequence>MFPAILIVDDNESIIESLEGILSDEGFEVFHAFNGYEALKMVEQHSPDIILLDIWMPGIDGIETLKEIKNNFPNLPVVMITGHGTIEAAVDATRSGAFDFLEKPLSIDRVIVTINNALNFRKLEEENRYLRKKAIEKHSINGQSSAVQALNLKIMNAAPSDAPVLITGENGTGKELVARTLHQLSKRPEEPFIIVNCAAIPEEHIDSELFGHERGAFPEAHAKNRGKFELASGGTLFLDEIGDMNLKTQAKILRTIESSTFQRVGGGRTIHVDVRLITATNKNLVHEIKHGRFREDLYYRLNVIPVEVPPLRDRLEDIPILVKIFLAACAKENKENEKEITHDALELLKKHDWPGNVRELKNLVERLCIMVTEETISCKDIPEPYNKIADEPRQRELPERRALFAIEKLEDARKAFEKEFLKQKVHHADGDIEAAAKITGVAPFYISALIGNNDNNG</sequence>